<protein>
    <submittedName>
        <fullName evidence="1">Uncharacterized protein</fullName>
    </submittedName>
</protein>
<evidence type="ECO:0000313" key="2">
    <source>
        <dbReference type="Proteomes" id="UP001320148"/>
    </source>
</evidence>
<name>A0ABM7PFT0_9BACT</name>
<reference evidence="1 2" key="1">
    <citation type="submission" date="2021-02" db="EMBL/GenBank/DDBJ databases">
        <title>Complete genome of Desulfoluna sp. strain ASN36.</title>
        <authorList>
            <person name="Takahashi A."/>
            <person name="Kojima H."/>
            <person name="Fukui M."/>
        </authorList>
    </citation>
    <scope>NUCLEOTIDE SEQUENCE [LARGE SCALE GENOMIC DNA]</scope>
    <source>
        <strain evidence="1 2">ASN36</strain>
    </source>
</reference>
<proteinExistence type="predicted"/>
<sequence length="128" mass="13631">MGGMRIFVQERRDEIGAPQPQGINLVQRLRLDKKLLSGIHKGIARNGCIGVVVVDPDTGSNGKPEAGSGLGRVRTGCLIVDAGCCRNCRTIFSDGDDADRTIGFNISTATAIRNVPIANPGLNIVRIY</sequence>
<gene>
    <name evidence="1" type="ORF">DSLASN_18120</name>
</gene>
<keyword evidence="2" id="KW-1185">Reference proteome</keyword>
<accession>A0ABM7PFT0</accession>
<dbReference type="Proteomes" id="UP001320148">
    <property type="component" value="Chromosome"/>
</dbReference>
<organism evidence="1 2">
    <name type="scientific">Desulfoluna limicola</name>
    <dbReference type="NCBI Taxonomy" id="2810562"/>
    <lineage>
        <taxon>Bacteria</taxon>
        <taxon>Pseudomonadati</taxon>
        <taxon>Thermodesulfobacteriota</taxon>
        <taxon>Desulfobacteria</taxon>
        <taxon>Desulfobacterales</taxon>
        <taxon>Desulfolunaceae</taxon>
        <taxon>Desulfoluna</taxon>
    </lineage>
</organism>
<dbReference type="EMBL" id="AP024488">
    <property type="protein sequence ID" value="BCS96180.1"/>
    <property type="molecule type" value="Genomic_DNA"/>
</dbReference>
<evidence type="ECO:0000313" key="1">
    <source>
        <dbReference type="EMBL" id="BCS96180.1"/>
    </source>
</evidence>